<name>A0ABQ6B6Q8_9BRAD</name>
<dbReference type="Pfam" id="PF12802">
    <property type="entry name" value="MarR_2"/>
    <property type="match status" value="1"/>
</dbReference>
<dbReference type="SMART" id="SM00347">
    <property type="entry name" value="HTH_MARR"/>
    <property type="match status" value="1"/>
</dbReference>
<dbReference type="InterPro" id="IPR036388">
    <property type="entry name" value="WH-like_DNA-bd_sf"/>
</dbReference>
<evidence type="ECO:0000313" key="2">
    <source>
        <dbReference type="EMBL" id="GLR87878.1"/>
    </source>
</evidence>
<dbReference type="EMBL" id="BSOW01000016">
    <property type="protein sequence ID" value="GLR87878.1"/>
    <property type="molecule type" value="Genomic_DNA"/>
</dbReference>
<sequence>MMPKTSHAAGLHRASLEKLHDLDAALELMYYGWRGMTLQADEYLAKQGLSRPHHRILYVVARRPDIAIGTLIETLGISKQALNRPLNLLLDRKLLTSRRSPEQHRSKLLRLTEAGQRIEKKASDYERKVMCEAFDRVGAPGAAAWMAVMETIADSS</sequence>
<dbReference type="InterPro" id="IPR039422">
    <property type="entry name" value="MarR/SlyA-like"/>
</dbReference>
<keyword evidence="3" id="KW-1185">Reference proteome</keyword>
<protein>
    <submittedName>
        <fullName evidence="2">Transcriptional regulator</fullName>
    </submittedName>
</protein>
<dbReference type="PANTHER" id="PTHR33164:SF44">
    <property type="entry name" value="TRANSCRIPTIONAL REGULATORY PROTEIN"/>
    <property type="match status" value="1"/>
</dbReference>
<reference evidence="3" key="1">
    <citation type="journal article" date="2019" name="Int. J. Syst. Evol. Microbiol.">
        <title>The Global Catalogue of Microorganisms (GCM) 10K type strain sequencing project: providing services to taxonomists for standard genome sequencing and annotation.</title>
        <authorList>
            <consortium name="The Broad Institute Genomics Platform"/>
            <consortium name="The Broad Institute Genome Sequencing Center for Infectious Disease"/>
            <person name="Wu L."/>
            <person name="Ma J."/>
        </authorList>
    </citation>
    <scope>NUCLEOTIDE SEQUENCE [LARGE SCALE GENOMIC DNA]</scope>
    <source>
        <strain evidence="3">NBRC 102520</strain>
    </source>
</reference>
<dbReference type="Gene3D" id="1.10.10.10">
    <property type="entry name" value="Winged helix-like DNA-binding domain superfamily/Winged helix DNA-binding domain"/>
    <property type="match status" value="1"/>
</dbReference>
<accession>A0ABQ6B6Q8</accession>
<comment type="caution">
    <text evidence="2">The sequence shown here is derived from an EMBL/GenBank/DDBJ whole genome shotgun (WGS) entry which is preliminary data.</text>
</comment>
<dbReference type="SUPFAM" id="SSF46785">
    <property type="entry name" value="Winged helix' DNA-binding domain"/>
    <property type="match status" value="1"/>
</dbReference>
<dbReference type="PANTHER" id="PTHR33164">
    <property type="entry name" value="TRANSCRIPTIONAL REGULATOR, MARR FAMILY"/>
    <property type="match status" value="1"/>
</dbReference>
<dbReference type="PROSITE" id="PS50995">
    <property type="entry name" value="HTH_MARR_2"/>
    <property type="match status" value="1"/>
</dbReference>
<dbReference type="Proteomes" id="UP001156905">
    <property type="component" value="Unassembled WGS sequence"/>
</dbReference>
<evidence type="ECO:0000313" key="3">
    <source>
        <dbReference type="Proteomes" id="UP001156905"/>
    </source>
</evidence>
<dbReference type="InterPro" id="IPR000835">
    <property type="entry name" value="HTH_MarR-typ"/>
</dbReference>
<feature type="domain" description="HTH marR-type" evidence="1">
    <location>
        <begin position="19"/>
        <end position="154"/>
    </location>
</feature>
<organism evidence="2 3">
    <name type="scientific">Bradyrhizobium iriomotense</name>
    <dbReference type="NCBI Taxonomy" id="441950"/>
    <lineage>
        <taxon>Bacteria</taxon>
        <taxon>Pseudomonadati</taxon>
        <taxon>Pseudomonadota</taxon>
        <taxon>Alphaproteobacteria</taxon>
        <taxon>Hyphomicrobiales</taxon>
        <taxon>Nitrobacteraceae</taxon>
        <taxon>Bradyrhizobium</taxon>
    </lineage>
</organism>
<evidence type="ECO:0000259" key="1">
    <source>
        <dbReference type="PROSITE" id="PS50995"/>
    </source>
</evidence>
<dbReference type="InterPro" id="IPR036390">
    <property type="entry name" value="WH_DNA-bd_sf"/>
</dbReference>
<proteinExistence type="predicted"/>
<gene>
    <name evidence="2" type="ORF">GCM10007857_45900</name>
</gene>